<proteinExistence type="predicted"/>
<dbReference type="EMBL" id="CM037624">
    <property type="protein sequence ID" value="KAH8010541.1"/>
    <property type="molecule type" value="Genomic_DNA"/>
</dbReference>
<accession>A0ACB8FU18</accession>
<evidence type="ECO:0000313" key="2">
    <source>
        <dbReference type="Proteomes" id="UP000827872"/>
    </source>
</evidence>
<organism evidence="1 2">
    <name type="scientific">Sphaerodactylus townsendi</name>
    <dbReference type="NCBI Taxonomy" id="933632"/>
    <lineage>
        <taxon>Eukaryota</taxon>
        <taxon>Metazoa</taxon>
        <taxon>Chordata</taxon>
        <taxon>Craniata</taxon>
        <taxon>Vertebrata</taxon>
        <taxon>Euteleostomi</taxon>
        <taxon>Lepidosauria</taxon>
        <taxon>Squamata</taxon>
        <taxon>Bifurcata</taxon>
        <taxon>Gekkota</taxon>
        <taxon>Sphaerodactylidae</taxon>
        <taxon>Sphaerodactylus</taxon>
    </lineage>
</organism>
<dbReference type="Proteomes" id="UP000827872">
    <property type="component" value="Linkage Group LG11"/>
</dbReference>
<sequence length="84" mass="9390">MQQPSAGFNLQSPPSLAPKQSVAFGPDVLGIEHSVFGIQVFCLQFVQNFSLLIEQTKVQRINDCKSYILFPRLLWCSCSTSEKP</sequence>
<reference evidence="1" key="1">
    <citation type="submission" date="2021-08" db="EMBL/GenBank/DDBJ databases">
        <title>The first chromosome-level gecko genome reveals the dynamic sex chromosomes of Neotropical dwarf geckos (Sphaerodactylidae: Sphaerodactylus).</title>
        <authorList>
            <person name="Pinto B.J."/>
            <person name="Keating S.E."/>
            <person name="Gamble T."/>
        </authorList>
    </citation>
    <scope>NUCLEOTIDE SEQUENCE</scope>
    <source>
        <strain evidence="1">TG3544</strain>
    </source>
</reference>
<gene>
    <name evidence="1" type="ORF">K3G42_007235</name>
</gene>
<name>A0ACB8FU18_9SAUR</name>
<evidence type="ECO:0000313" key="1">
    <source>
        <dbReference type="EMBL" id="KAH8010541.1"/>
    </source>
</evidence>
<protein>
    <submittedName>
        <fullName evidence="1">Uncharacterized protein</fullName>
    </submittedName>
</protein>
<comment type="caution">
    <text evidence="1">The sequence shown here is derived from an EMBL/GenBank/DDBJ whole genome shotgun (WGS) entry which is preliminary data.</text>
</comment>
<keyword evidence="2" id="KW-1185">Reference proteome</keyword>